<reference evidence="2 3" key="1">
    <citation type="submission" date="2019-03" db="EMBL/GenBank/DDBJ databases">
        <title>Genomic Encyclopedia of Type Strains, Phase IV (KMG-IV): sequencing the most valuable type-strain genomes for metagenomic binning, comparative biology and taxonomic classification.</title>
        <authorList>
            <person name="Goeker M."/>
        </authorList>
    </citation>
    <scope>NUCLEOTIDE SEQUENCE [LARGE SCALE GENOMIC DNA]</scope>
    <source>
        <strain evidence="2 3">DSM 11901</strain>
    </source>
</reference>
<comment type="similarity">
    <text evidence="1">Belongs to the ComF/GntX family.</text>
</comment>
<evidence type="ECO:0000313" key="2">
    <source>
        <dbReference type="EMBL" id="TDP85768.1"/>
    </source>
</evidence>
<dbReference type="Proteomes" id="UP000294593">
    <property type="component" value="Unassembled WGS sequence"/>
</dbReference>
<evidence type="ECO:0000313" key="3">
    <source>
        <dbReference type="Proteomes" id="UP000294593"/>
    </source>
</evidence>
<dbReference type="InterPro" id="IPR029057">
    <property type="entry name" value="PRTase-like"/>
</dbReference>
<dbReference type="AlphaFoldDB" id="A0A4V3CWC0"/>
<protein>
    <submittedName>
        <fullName evidence="2">ComF family protein</fullName>
    </submittedName>
</protein>
<dbReference type="PANTHER" id="PTHR47505">
    <property type="entry name" value="DNA UTILIZATION PROTEIN YHGH"/>
    <property type="match status" value="1"/>
</dbReference>
<sequence>MLRLGFRPPGPCLLCHRWQTQALCGPCLQRWRPSVPRCPRCASPQAPARADRHCPHCEDPAPEFDRAVVALDYVSPWRHLITQFKFGQWPTLGAPLSAMLAQAVRQRPHPVDLVLPVPVSAERLRERGYNQAWVLARHTARALRLPAQADVLVRVTQHRRLKDLDLAERRRAIQGAFALTARGAQAVAGRHVALVDDVLTTGATLDEASLVLREAGALGVSVWVLARTPPPGWR</sequence>
<comment type="caution">
    <text evidence="2">The sequence shown here is derived from an EMBL/GenBank/DDBJ whole genome shotgun (WGS) entry which is preliminary data.</text>
</comment>
<accession>A0A4V3CWC0</accession>
<dbReference type="SUPFAM" id="SSF53271">
    <property type="entry name" value="PRTase-like"/>
    <property type="match status" value="1"/>
</dbReference>
<dbReference type="Gene3D" id="3.40.50.2020">
    <property type="match status" value="1"/>
</dbReference>
<dbReference type="EMBL" id="SNXW01000002">
    <property type="protein sequence ID" value="TDP85768.1"/>
    <property type="molecule type" value="Genomic_DNA"/>
</dbReference>
<gene>
    <name evidence="2" type="ORF">EV672_102117</name>
</gene>
<proteinExistence type="inferred from homology"/>
<dbReference type="PANTHER" id="PTHR47505:SF1">
    <property type="entry name" value="DNA UTILIZATION PROTEIN YHGH"/>
    <property type="match status" value="1"/>
</dbReference>
<dbReference type="InterPro" id="IPR000836">
    <property type="entry name" value="PRTase_dom"/>
</dbReference>
<organism evidence="2 3">
    <name type="scientific">Aquabacterium commune</name>
    <dbReference type="NCBI Taxonomy" id="70586"/>
    <lineage>
        <taxon>Bacteria</taxon>
        <taxon>Pseudomonadati</taxon>
        <taxon>Pseudomonadota</taxon>
        <taxon>Betaproteobacteria</taxon>
        <taxon>Burkholderiales</taxon>
        <taxon>Aquabacterium</taxon>
    </lineage>
</organism>
<name>A0A4V3CWC0_9BURK</name>
<dbReference type="InterPro" id="IPR051910">
    <property type="entry name" value="ComF/GntX_DNA_util-trans"/>
</dbReference>
<keyword evidence="3" id="KW-1185">Reference proteome</keyword>
<dbReference type="CDD" id="cd06223">
    <property type="entry name" value="PRTases_typeI"/>
    <property type="match status" value="1"/>
</dbReference>
<evidence type="ECO:0000256" key="1">
    <source>
        <dbReference type="ARBA" id="ARBA00008007"/>
    </source>
</evidence>